<feature type="region of interest" description="Disordered" evidence="2">
    <location>
        <begin position="232"/>
        <end position="296"/>
    </location>
</feature>
<dbReference type="OrthoDB" id="3166386at2759"/>
<keyword evidence="3" id="KW-1133">Transmembrane helix</keyword>
<evidence type="ECO:0000313" key="5">
    <source>
        <dbReference type="Proteomes" id="UP000008066"/>
    </source>
</evidence>
<dbReference type="GeneID" id="18258426"/>
<feature type="region of interest" description="Disordered" evidence="2">
    <location>
        <begin position="318"/>
        <end position="351"/>
    </location>
</feature>
<keyword evidence="3" id="KW-0472">Membrane</keyword>
<dbReference type="HOGENOM" id="CLU_035045_0_0_1"/>
<evidence type="ECO:0000313" key="4">
    <source>
        <dbReference type="EMBL" id="EGS19896.1"/>
    </source>
</evidence>
<keyword evidence="1" id="KW-0175">Coiled coil</keyword>
<feature type="coiled-coil region" evidence="1">
    <location>
        <begin position="443"/>
        <end position="508"/>
    </location>
</feature>
<dbReference type="Proteomes" id="UP000008066">
    <property type="component" value="Unassembled WGS sequence"/>
</dbReference>
<reference evidence="4 5" key="1">
    <citation type="journal article" date="2011" name="Cell">
        <title>Insight into structure and assembly of the nuclear pore complex by utilizing the genome of a eukaryotic thermophile.</title>
        <authorList>
            <person name="Amlacher S."/>
            <person name="Sarges P."/>
            <person name="Flemming D."/>
            <person name="van Noort V."/>
            <person name="Kunze R."/>
            <person name="Devos D.P."/>
            <person name="Arumugam M."/>
            <person name="Bork P."/>
            <person name="Hurt E."/>
        </authorList>
    </citation>
    <scope>NUCLEOTIDE SEQUENCE [LARGE SCALE GENOMIC DNA]</scope>
    <source>
        <strain evidence="5">DSM 1495 / CBS 144.50 / IMI 039719</strain>
    </source>
</reference>
<keyword evidence="3" id="KW-0812">Transmembrane</keyword>
<proteinExistence type="predicted"/>
<dbReference type="eggNOG" id="ENOG502RKTI">
    <property type="taxonomic scope" value="Eukaryota"/>
</dbReference>
<dbReference type="AlphaFoldDB" id="G0S8Y5"/>
<protein>
    <submittedName>
        <fullName evidence="4">Uncharacterized protein</fullName>
    </submittedName>
</protein>
<dbReference type="RefSeq" id="XP_006694781.1">
    <property type="nucleotide sequence ID" value="XM_006694718.1"/>
</dbReference>
<dbReference type="EMBL" id="GL988043">
    <property type="protein sequence ID" value="EGS19896.1"/>
    <property type="molecule type" value="Genomic_DNA"/>
</dbReference>
<organism evidence="5">
    <name type="scientific">Chaetomium thermophilum (strain DSM 1495 / CBS 144.50 / IMI 039719)</name>
    <name type="common">Thermochaetoides thermophila</name>
    <dbReference type="NCBI Taxonomy" id="759272"/>
    <lineage>
        <taxon>Eukaryota</taxon>
        <taxon>Fungi</taxon>
        <taxon>Dikarya</taxon>
        <taxon>Ascomycota</taxon>
        <taxon>Pezizomycotina</taxon>
        <taxon>Sordariomycetes</taxon>
        <taxon>Sordariomycetidae</taxon>
        <taxon>Sordariales</taxon>
        <taxon>Chaetomiaceae</taxon>
        <taxon>Thermochaetoides</taxon>
    </lineage>
</organism>
<feature type="compositionally biased region" description="Basic and acidic residues" evidence="2">
    <location>
        <begin position="252"/>
        <end position="275"/>
    </location>
</feature>
<feature type="compositionally biased region" description="Polar residues" evidence="2">
    <location>
        <begin position="280"/>
        <end position="296"/>
    </location>
</feature>
<feature type="transmembrane region" description="Helical" evidence="3">
    <location>
        <begin position="12"/>
        <end position="37"/>
    </location>
</feature>
<dbReference type="OMA" id="TFNWKTN"/>
<evidence type="ECO:0000256" key="1">
    <source>
        <dbReference type="SAM" id="Coils"/>
    </source>
</evidence>
<evidence type="ECO:0000256" key="2">
    <source>
        <dbReference type="SAM" id="MobiDB-lite"/>
    </source>
</evidence>
<sequence>MSDSHTATDVITYIGVPLAVLGVLPILYNTVATLAALSRIKRMLRQQSGLSHGSYLTRSDVVNRVIEVDLPRYAVRPWDRFTDGERYWRLSRKVSSIRGGSWTRFNWRVRVVGMERQRVEYADQLRQPQVEILFEELICYLLDLGAVPDPHGWRVLRSTGLWTPVGCALMMSPDGREKALTIAPPDGSDGHLSLAVAWREEWTVRGAGDLPPYWVRLMPAGEGVRFELKEVGQGEAQGQVEESTQVEGEGSASKEVRGEVGPEGESEQKGKKTAEDTTPPEVTSAQKSSLDSTATRSSLYSSHPITCQISAEGIVTALSDANPPSPSPRADHLSPFNDAPPPYSSSSSLHNPTNTLYIEHLRIRPSSILTSPPSGVPPSTGTWFASLATAYGTSSQTILWHYKIPDSILLFARRETVPCGVLVLLDIVDESTTPEWLSQSAKQAEEEDKARRLELLAARAREQRVAMEREMRCKDPVERGKMVRERMLREGEERLRDVKERIRLEAQRKEIRIHDALLQSPKWDPRLVAEHCLAWLEAKRLVPSALFDPAPSSSSSSSRQPSSEIKDIVGMLLHRMVLDGQFAGTICRMLDVWKAWAENGGMRRSDLETLEKDPVTFAFAALMVAVLKDSSTALEGTLAMDLQECLRMWKVVRLG</sequence>
<evidence type="ECO:0000256" key="3">
    <source>
        <dbReference type="SAM" id="Phobius"/>
    </source>
</evidence>
<dbReference type="STRING" id="759272.G0S8Y5"/>
<dbReference type="KEGG" id="cthr:CTHT_0043880"/>
<keyword evidence="5" id="KW-1185">Reference proteome</keyword>
<name>G0S8Y5_CHATD</name>
<gene>
    <name evidence="4" type="ORF">CTHT_0043880</name>
</gene>
<accession>G0S8Y5</accession>